<dbReference type="SUPFAM" id="SSF46785">
    <property type="entry name" value="Winged helix' DNA-binding domain"/>
    <property type="match status" value="1"/>
</dbReference>
<accession>A0ABM1F6W0</accession>
<feature type="compositionally biased region" description="Basic and acidic residues" evidence="4">
    <location>
        <begin position="304"/>
        <end position="328"/>
    </location>
</feature>
<feature type="compositionally biased region" description="Polar residues" evidence="4">
    <location>
        <begin position="227"/>
        <end position="237"/>
    </location>
</feature>
<name>A0ABM1F6W0_PRICU</name>
<keyword evidence="2 3" id="KW-0539">Nucleus</keyword>
<feature type="DNA-binding region" description="Fork-head" evidence="3">
    <location>
        <begin position="91"/>
        <end position="183"/>
    </location>
</feature>
<dbReference type="InterPro" id="IPR036390">
    <property type="entry name" value="WH_DNA-bd_sf"/>
</dbReference>
<dbReference type="Gene3D" id="1.10.10.10">
    <property type="entry name" value="Winged helix-like DNA-binding domain superfamily/Winged helix DNA-binding domain"/>
    <property type="match status" value="1"/>
</dbReference>
<gene>
    <name evidence="7" type="primary">LOC106820145</name>
</gene>
<dbReference type="InterPro" id="IPR030456">
    <property type="entry name" value="TF_fork_head_CS_2"/>
</dbReference>
<evidence type="ECO:0000256" key="2">
    <source>
        <dbReference type="ARBA" id="ARBA00023242"/>
    </source>
</evidence>
<feature type="domain" description="Fork-head" evidence="5">
    <location>
        <begin position="91"/>
        <end position="183"/>
    </location>
</feature>
<keyword evidence="1 3" id="KW-0238">DNA-binding</keyword>
<feature type="region of interest" description="Disordered" evidence="4">
    <location>
        <begin position="304"/>
        <end position="331"/>
    </location>
</feature>
<dbReference type="InterPro" id="IPR047519">
    <property type="entry name" value="FH_FOXQ2-like"/>
</dbReference>
<dbReference type="SMART" id="SM00339">
    <property type="entry name" value="FH"/>
    <property type="match status" value="1"/>
</dbReference>
<dbReference type="PROSITE" id="PS00658">
    <property type="entry name" value="FORK_HEAD_2"/>
    <property type="match status" value="1"/>
</dbReference>
<evidence type="ECO:0000256" key="4">
    <source>
        <dbReference type="SAM" id="MobiDB-lite"/>
    </source>
</evidence>
<dbReference type="InterPro" id="IPR001766">
    <property type="entry name" value="Fork_head_dom"/>
</dbReference>
<feature type="compositionally biased region" description="Polar residues" evidence="4">
    <location>
        <begin position="253"/>
        <end position="262"/>
    </location>
</feature>
<dbReference type="InterPro" id="IPR036388">
    <property type="entry name" value="WH-like_DNA-bd_sf"/>
</dbReference>
<proteinExistence type="predicted"/>
<feature type="region of interest" description="Disordered" evidence="4">
    <location>
        <begin position="184"/>
        <end position="213"/>
    </location>
</feature>
<dbReference type="InterPro" id="IPR050211">
    <property type="entry name" value="FOX_domain-containing"/>
</dbReference>
<evidence type="ECO:0000313" key="6">
    <source>
        <dbReference type="Proteomes" id="UP000695022"/>
    </source>
</evidence>
<dbReference type="Pfam" id="PF00250">
    <property type="entry name" value="Forkhead"/>
    <property type="match status" value="1"/>
</dbReference>
<sequence length="458" mass="50072">MCSNEQRLVPYGFKPPAISEPLLYNPMLRHTIPQAAFDYQRVQLYDYTTRLRYGFSFPPTMHPYASQRQDYGMLGIAAHDHRARFLHEEPKPSHSYIGLIGMGIMGNPEKKMVLSDIYQYILDNYPYFRARGPGWRNSIRHNLSLNDCFIKAGRSANGKGHYWAIHPANIEDFARGDFRRRRAQRKVRKHMGLSVPDDDEDDSPPPGPTSPTILEWKKKMEEYLHLSNNAPSSSGNGTAAAARVAEKADAEQSDGSMQNSPPACSPGAIQHTASTASTASTAAPAAAAPANRKRLFDMDSLLAPEHDRKSSHLDAKLADSGQQRRDSSPELAIDCTMDGATFTSGRSRGDAVPVIRPTVLSYDAGHVVWSPPIPTGLWHATSSAFTSLWRTPASTHGYPPTSAAPTGSPQALDASVTAAEKWQETFNKILARSYGNTANGGVGKHVKIETTGAAAESN</sequence>
<evidence type="ECO:0000256" key="3">
    <source>
        <dbReference type="PROSITE-ProRule" id="PRU00089"/>
    </source>
</evidence>
<dbReference type="CDD" id="cd20035">
    <property type="entry name" value="FH_FOXQ2-like"/>
    <property type="match status" value="1"/>
</dbReference>
<evidence type="ECO:0000313" key="7">
    <source>
        <dbReference type="RefSeq" id="XP_014680181.1"/>
    </source>
</evidence>
<dbReference type="PANTHER" id="PTHR11829:SF343">
    <property type="entry name" value="FORK-HEAD DOMAIN-CONTAINING PROTEIN"/>
    <property type="match status" value="1"/>
</dbReference>
<dbReference type="Proteomes" id="UP000695022">
    <property type="component" value="Unplaced"/>
</dbReference>
<dbReference type="GeneID" id="106820145"/>
<evidence type="ECO:0000259" key="5">
    <source>
        <dbReference type="PROSITE" id="PS50039"/>
    </source>
</evidence>
<protein>
    <submittedName>
        <fullName evidence="7">Forkhead box protein C2-like</fullName>
    </submittedName>
</protein>
<dbReference type="RefSeq" id="XP_014680181.1">
    <property type="nucleotide sequence ID" value="XM_014824695.1"/>
</dbReference>
<feature type="compositionally biased region" description="Low complexity" evidence="4">
    <location>
        <begin position="272"/>
        <end position="290"/>
    </location>
</feature>
<feature type="region of interest" description="Disordered" evidence="4">
    <location>
        <begin position="227"/>
        <end position="290"/>
    </location>
</feature>
<reference evidence="7" key="1">
    <citation type="submission" date="2025-08" db="UniProtKB">
        <authorList>
            <consortium name="RefSeq"/>
        </authorList>
    </citation>
    <scope>IDENTIFICATION</scope>
</reference>
<organism evidence="6 7">
    <name type="scientific">Priapulus caudatus</name>
    <name type="common">Priapulid worm</name>
    <dbReference type="NCBI Taxonomy" id="37621"/>
    <lineage>
        <taxon>Eukaryota</taxon>
        <taxon>Metazoa</taxon>
        <taxon>Ecdysozoa</taxon>
        <taxon>Scalidophora</taxon>
        <taxon>Priapulida</taxon>
        <taxon>Priapulimorpha</taxon>
        <taxon>Priapulimorphida</taxon>
        <taxon>Priapulidae</taxon>
        <taxon>Priapulus</taxon>
    </lineage>
</organism>
<comment type="subcellular location">
    <subcellularLocation>
        <location evidence="3">Nucleus</location>
    </subcellularLocation>
</comment>
<dbReference type="PROSITE" id="PS50039">
    <property type="entry name" value="FORK_HEAD_3"/>
    <property type="match status" value="1"/>
</dbReference>
<dbReference type="PRINTS" id="PR00053">
    <property type="entry name" value="FORKHEAD"/>
</dbReference>
<keyword evidence="6" id="KW-1185">Reference proteome</keyword>
<evidence type="ECO:0000256" key="1">
    <source>
        <dbReference type="ARBA" id="ARBA00023125"/>
    </source>
</evidence>
<dbReference type="PANTHER" id="PTHR11829">
    <property type="entry name" value="FORKHEAD BOX PROTEIN"/>
    <property type="match status" value="1"/>
</dbReference>